<reference evidence="1" key="1">
    <citation type="submission" date="2021-06" db="EMBL/GenBank/DDBJ databases">
        <authorList>
            <person name="Kallberg Y."/>
            <person name="Tangrot J."/>
            <person name="Rosling A."/>
        </authorList>
    </citation>
    <scope>NUCLEOTIDE SEQUENCE</scope>
    <source>
        <strain evidence="1">MA461A</strain>
    </source>
</reference>
<name>A0ACA9R9Y7_9GLOM</name>
<feature type="non-terminal residue" evidence="1">
    <location>
        <position position="114"/>
    </location>
</feature>
<keyword evidence="2" id="KW-1185">Reference proteome</keyword>
<evidence type="ECO:0000313" key="2">
    <source>
        <dbReference type="Proteomes" id="UP000789920"/>
    </source>
</evidence>
<evidence type="ECO:0000313" key="1">
    <source>
        <dbReference type="EMBL" id="CAG8783830.1"/>
    </source>
</evidence>
<comment type="caution">
    <text evidence="1">The sequence shown here is derived from an EMBL/GenBank/DDBJ whole genome shotgun (WGS) entry which is preliminary data.</text>
</comment>
<dbReference type="EMBL" id="CAJVQC010046921">
    <property type="protein sequence ID" value="CAG8783830.1"/>
    <property type="molecule type" value="Genomic_DNA"/>
</dbReference>
<protein>
    <submittedName>
        <fullName evidence="1">26328_t:CDS:1</fullName>
    </submittedName>
</protein>
<sequence length="114" mass="13550">VESESDDEDTILDYSAPDIDSSNEENFEDIRNLNQDFGWILIWILRHQQRYQLADTTTESLIKFIYFLLTYLDQNQFQNFSESLYLARKLMELGLRINNYTTCSACNKLYDPDK</sequence>
<gene>
    <name evidence="1" type="ORF">RPERSI_LOCUS17991</name>
</gene>
<accession>A0ACA9R9Y7</accession>
<feature type="non-terminal residue" evidence="1">
    <location>
        <position position="1"/>
    </location>
</feature>
<dbReference type="Proteomes" id="UP000789920">
    <property type="component" value="Unassembled WGS sequence"/>
</dbReference>
<organism evidence="1 2">
    <name type="scientific">Racocetra persica</name>
    <dbReference type="NCBI Taxonomy" id="160502"/>
    <lineage>
        <taxon>Eukaryota</taxon>
        <taxon>Fungi</taxon>
        <taxon>Fungi incertae sedis</taxon>
        <taxon>Mucoromycota</taxon>
        <taxon>Glomeromycotina</taxon>
        <taxon>Glomeromycetes</taxon>
        <taxon>Diversisporales</taxon>
        <taxon>Gigasporaceae</taxon>
        <taxon>Racocetra</taxon>
    </lineage>
</organism>
<proteinExistence type="predicted"/>